<proteinExistence type="inferred from homology"/>
<feature type="binding site" evidence="3">
    <location>
        <position position="71"/>
    </location>
    <ligand>
        <name>Mg(2+)</name>
        <dbReference type="ChEBI" id="CHEBI:18420"/>
        <label>1</label>
    </ligand>
</feature>
<name>A0A562WJ08_9ACTN</name>
<evidence type="ECO:0000256" key="1">
    <source>
        <dbReference type="ARBA" id="ARBA00010702"/>
    </source>
</evidence>
<dbReference type="Gene3D" id="1.10.4080.10">
    <property type="entry name" value="ADP-ribosylation/Crystallin J1"/>
    <property type="match status" value="1"/>
</dbReference>
<dbReference type="Pfam" id="PF03747">
    <property type="entry name" value="ADP_ribosyl_GH"/>
    <property type="match status" value="1"/>
</dbReference>
<dbReference type="InterPro" id="IPR036705">
    <property type="entry name" value="Ribosyl_crysJ1_sf"/>
</dbReference>
<feature type="binding site" evidence="3">
    <location>
        <position position="297"/>
    </location>
    <ligand>
        <name>Mg(2+)</name>
        <dbReference type="ChEBI" id="CHEBI:18420"/>
        <label>1</label>
    </ligand>
</feature>
<dbReference type="RefSeq" id="WP_145818418.1">
    <property type="nucleotide sequence ID" value="NZ_AP023438.1"/>
</dbReference>
<organism evidence="4 5">
    <name type="scientific">Micromonospora sagamiensis</name>
    <dbReference type="NCBI Taxonomy" id="47875"/>
    <lineage>
        <taxon>Bacteria</taxon>
        <taxon>Bacillati</taxon>
        <taxon>Actinomycetota</taxon>
        <taxon>Actinomycetes</taxon>
        <taxon>Micromonosporales</taxon>
        <taxon>Micromonosporaceae</taxon>
        <taxon>Micromonospora</taxon>
    </lineage>
</organism>
<feature type="binding site" evidence="3">
    <location>
        <position position="70"/>
    </location>
    <ligand>
        <name>Mg(2+)</name>
        <dbReference type="ChEBI" id="CHEBI:18420"/>
        <label>1</label>
    </ligand>
</feature>
<evidence type="ECO:0000313" key="4">
    <source>
        <dbReference type="EMBL" id="TWJ29524.1"/>
    </source>
</evidence>
<dbReference type="Proteomes" id="UP000319728">
    <property type="component" value="Unassembled WGS sequence"/>
</dbReference>
<dbReference type="PANTHER" id="PTHR16222">
    <property type="entry name" value="ADP-RIBOSYLGLYCOHYDROLASE"/>
    <property type="match status" value="1"/>
</dbReference>
<keyword evidence="3" id="KW-0479">Metal-binding</keyword>
<comment type="caution">
    <text evidence="4">The sequence shown here is derived from an EMBL/GenBank/DDBJ whole genome shotgun (WGS) entry which is preliminary data.</text>
</comment>
<feature type="binding site" evidence="3">
    <location>
        <position position="299"/>
    </location>
    <ligand>
        <name>Mg(2+)</name>
        <dbReference type="ChEBI" id="CHEBI:18420"/>
        <label>1</label>
    </ligand>
</feature>
<evidence type="ECO:0000313" key="5">
    <source>
        <dbReference type="Proteomes" id="UP000319728"/>
    </source>
</evidence>
<dbReference type="SUPFAM" id="SSF101478">
    <property type="entry name" value="ADP-ribosylglycohydrolase"/>
    <property type="match status" value="1"/>
</dbReference>
<feature type="binding site" evidence="3">
    <location>
        <position position="72"/>
    </location>
    <ligand>
        <name>Mg(2+)</name>
        <dbReference type="ChEBI" id="CHEBI:18420"/>
        <label>1</label>
    </ligand>
</feature>
<reference evidence="4 5" key="1">
    <citation type="submission" date="2019-07" db="EMBL/GenBank/DDBJ databases">
        <title>R&amp;d 2014.</title>
        <authorList>
            <person name="Klenk H.-P."/>
        </authorList>
    </citation>
    <scope>NUCLEOTIDE SEQUENCE [LARGE SCALE GENOMIC DNA]</scope>
    <source>
        <strain evidence="4 5">DSM 43912</strain>
    </source>
</reference>
<keyword evidence="3" id="KW-0460">Magnesium</keyword>
<feature type="binding site" evidence="3">
    <location>
        <position position="300"/>
    </location>
    <ligand>
        <name>Mg(2+)</name>
        <dbReference type="ChEBI" id="CHEBI:18420"/>
        <label>1</label>
    </ligand>
</feature>
<comment type="cofactor">
    <cofactor evidence="3">
        <name>Mg(2+)</name>
        <dbReference type="ChEBI" id="CHEBI:18420"/>
    </cofactor>
    <text evidence="3">Binds 2 magnesium ions per subunit.</text>
</comment>
<dbReference type="GO" id="GO:0046872">
    <property type="term" value="F:metal ion binding"/>
    <property type="evidence" value="ECO:0007669"/>
    <property type="project" value="UniProtKB-KW"/>
</dbReference>
<accession>A0A562WJ08</accession>
<keyword evidence="2 4" id="KW-0378">Hydrolase</keyword>
<protein>
    <submittedName>
        <fullName evidence="4">ADP-ribosylglycohydrolase</fullName>
    </submittedName>
</protein>
<dbReference type="OrthoDB" id="2822542at2"/>
<dbReference type="InterPro" id="IPR050792">
    <property type="entry name" value="ADP-ribosylglycohydrolase"/>
</dbReference>
<dbReference type="GO" id="GO:0016787">
    <property type="term" value="F:hydrolase activity"/>
    <property type="evidence" value="ECO:0007669"/>
    <property type="project" value="UniProtKB-KW"/>
</dbReference>
<dbReference type="AlphaFoldDB" id="A0A562WJ08"/>
<gene>
    <name evidence="4" type="ORF">JD81_03035</name>
</gene>
<dbReference type="InterPro" id="IPR005502">
    <property type="entry name" value="Ribosyl_crysJ1"/>
</dbReference>
<evidence type="ECO:0000256" key="3">
    <source>
        <dbReference type="PIRSR" id="PIRSR605502-1"/>
    </source>
</evidence>
<dbReference type="EMBL" id="VLLP01000001">
    <property type="protein sequence ID" value="TWJ29524.1"/>
    <property type="molecule type" value="Genomic_DNA"/>
</dbReference>
<dbReference type="PANTHER" id="PTHR16222:SF24">
    <property type="entry name" value="ADP-RIBOSYLHYDROLASE ARH3"/>
    <property type="match status" value="1"/>
</dbReference>
<evidence type="ECO:0000256" key="2">
    <source>
        <dbReference type="ARBA" id="ARBA00022801"/>
    </source>
</evidence>
<sequence length="346" mass="35378">MTDRATLDTVTTADRARGCLAGVALGDAMGMPGELWPRQRVVSTFGWIDRFLPGPDGHFVVDGFVAGQVTDDTQQTYMLAEAILDAGGTVDTTVVARHLVAWADRVGASEGNFLGPSSARAIRLLREGADPAETGRGGETNGAAMRIAPVGLLHRSDRLDALVDGVVAASLMSHHTSVAISGASLVAGTVSGAVDAAGSADRRTRLAEALEVGYEAGRLGATRGEQVVSPSVVRRARWAADLARQSGDDVDFLADLYDLVGGGVATAESVPAAIGLLVRSGADPVRCAVLAANLGGDTDTIGAIATGMAGAVSGLAAIPGDLFAQLRAVNGIDPEKLADALLDHRH</sequence>
<keyword evidence="5" id="KW-1185">Reference proteome</keyword>
<comment type="similarity">
    <text evidence="1">Belongs to the ADP-ribosylglycohydrolase family.</text>
</comment>